<dbReference type="InterPro" id="IPR000515">
    <property type="entry name" value="MetI-like"/>
</dbReference>
<evidence type="ECO:0000259" key="8">
    <source>
        <dbReference type="PROSITE" id="PS50928"/>
    </source>
</evidence>
<comment type="similarity">
    <text evidence="7">Belongs to the binding-protein-dependent transport system permease family.</text>
</comment>
<comment type="subcellular location">
    <subcellularLocation>
        <location evidence="1 7">Cell membrane</location>
        <topology evidence="1 7">Multi-pass membrane protein</topology>
    </subcellularLocation>
</comment>
<feature type="transmembrane region" description="Helical" evidence="7">
    <location>
        <begin position="28"/>
        <end position="49"/>
    </location>
</feature>
<dbReference type="InterPro" id="IPR035906">
    <property type="entry name" value="MetI-like_sf"/>
</dbReference>
<keyword evidence="6 7" id="KW-0472">Membrane</keyword>
<dbReference type="EMBL" id="BAAABY010000023">
    <property type="protein sequence ID" value="GAA0465557.1"/>
    <property type="molecule type" value="Genomic_DNA"/>
</dbReference>
<keyword evidence="4 7" id="KW-0812">Transmembrane</keyword>
<organism evidence="9 10">
    <name type="scientific">Streptomyces olivaceiscleroticus</name>
    <dbReference type="NCBI Taxonomy" id="68245"/>
    <lineage>
        <taxon>Bacteria</taxon>
        <taxon>Bacillati</taxon>
        <taxon>Actinomycetota</taxon>
        <taxon>Actinomycetes</taxon>
        <taxon>Kitasatosporales</taxon>
        <taxon>Streptomycetaceae</taxon>
        <taxon>Streptomyces</taxon>
    </lineage>
</organism>
<keyword evidence="10" id="KW-1185">Reference proteome</keyword>
<evidence type="ECO:0000313" key="10">
    <source>
        <dbReference type="Proteomes" id="UP001500909"/>
    </source>
</evidence>
<dbReference type="Pfam" id="PF00528">
    <property type="entry name" value="BPD_transp_1"/>
    <property type="match status" value="1"/>
</dbReference>
<evidence type="ECO:0000256" key="4">
    <source>
        <dbReference type="ARBA" id="ARBA00022692"/>
    </source>
</evidence>
<keyword evidence="3" id="KW-1003">Cell membrane</keyword>
<evidence type="ECO:0000256" key="6">
    <source>
        <dbReference type="ARBA" id="ARBA00023136"/>
    </source>
</evidence>
<feature type="domain" description="ABC transmembrane type-1" evidence="8">
    <location>
        <begin position="88"/>
        <end position="280"/>
    </location>
</feature>
<reference evidence="10" key="1">
    <citation type="journal article" date="2019" name="Int. J. Syst. Evol. Microbiol.">
        <title>The Global Catalogue of Microorganisms (GCM) 10K type strain sequencing project: providing services to taxonomists for standard genome sequencing and annotation.</title>
        <authorList>
            <consortium name="The Broad Institute Genomics Platform"/>
            <consortium name="The Broad Institute Genome Sequencing Center for Infectious Disease"/>
            <person name="Wu L."/>
            <person name="Ma J."/>
        </authorList>
    </citation>
    <scope>NUCLEOTIDE SEQUENCE [LARGE SCALE GENOMIC DNA]</scope>
    <source>
        <strain evidence="10">JCM 4805</strain>
    </source>
</reference>
<proteinExistence type="inferred from homology"/>
<evidence type="ECO:0000256" key="5">
    <source>
        <dbReference type="ARBA" id="ARBA00022989"/>
    </source>
</evidence>
<evidence type="ECO:0000256" key="7">
    <source>
        <dbReference type="RuleBase" id="RU363032"/>
    </source>
</evidence>
<feature type="transmembrane region" description="Helical" evidence="7">
    <location>
        <begin position="259"/>
        <end position="280"/>
    </location>
</feature>
<dbReference type="PROSITE" id="PS50928">
    <property type="entry name" value="ABC_TM1"/>
    <property type="match status" value="1"/>
</dbReference>
<protein>
    <submittedName>
        <fullName evidence="9">Carbohydrate ABC transporter permease</fullName>
    </submittedName>
</protein>
<evidence type="ECO:0000313" key="9">
    <source>
        <dbReference type="EMBL" id="GAA0465557.1"/>
    </source>
</evidence>
<dbReference type="PANTHER" id="PTHR43744">
    <property type="entry name" value="ABC TRANSPORTER PERMEASE PROTEIN MG189-RELATED-RELATED"/>
    <property type="match status" value="1"/>
</dbReference>
<keyword evidence="5 7" id="KW-1133">Transmembrane helix</keyword>
<sequence length="295" mass="31918">MTTLPAATRPAPRIRSRGPRRRIGIGRAASYLGAWSYALMLLLPLYYLLVSSFKDNSDIFASPLALPDSLSLRKFTTSLHDARLDLAITNSVIVTVLSLAVILLLAVPAAYALARATGKVAAVIERAFSLGFLIPTFAALVPTFLLAAQLGLFHTRTFLVLFLPATSLPLAVVLLTQFMRTVPNEVEEAARMDGAGNWTVLVRIYLPMVVPGIVTVLILSFLAFWNEYLYSLVIIGPDEAQRTIQVAVPTLRSSLSTDFGVLSAGTVVTLIPVYVVYAVLQRRMEGALMGGAVKV</sequence>
<dbReference type="Proteomes" id="UP001500909">
    <property type="component" value="Unassembled WGS sequence"/>
</dbReference>
<dbReference type="Gene3D" id="1.10.3720.10">
    <property type="entry name" value="MetI-like"/>
    <property type="match status" value="1"/>
</dbReference>
<evidence type="ECO:0000256" key="2">
    <source>
        <dbReference type="ARBA" id="ARBA00022448"/>
    </source>
</evidence>
<gene>
    <name evidence="9" type="ORF">GCM10010361_32060</name>
</gene>
<feature type="transmembrane region" description="Helical" evidence="7">
    <location>
        <begin position="200"/>
        <end position="225"/>
    </location>
</feature>
<evidence type="ECO:0000256" key="3">
    <source>
        <dbReference type="ARBA" id="ARBA00022475"/>
    </source>
</evidence>
<feature type="transmembrane region" description="Helical" evidence="7">
    <location>
        <begin position="92"/>
        <end position="114"/>
    </location>
</feature>
<dbReference type="CDD" id="cd06261">
    <property type="entry name" value="TM_PBP2"/>
    <property type="match status" value="1"/>
</dbReference>
<keyword evidence="2 7" id="KW-0813">Transport</keyword>
<comment type="caution">
    <text evidence="9">The sequence shown here is derived from an EMBL/GenBank/DDBJ whole genome shotgun (WGS) entry which is preliminary data.</text>
</comment>
<feature type="transmembrane region" description="Helical" evidence="7">
    <location>
        <begin position="158"/>
        <end position="179"/>
    </location>
</feature>
<feature type="transmembrane region" description="Helical" evidence="7">
    <location>
        <begin position="126"/>
        <end position="152"/>
    </location>
</feature>
<evidence type="ECO:0000256" key="1">
    <source>
        <dbReference type="ARBA" id="ARBA00004651"/>
    </source>
</evidence>
<dbReference type="PANTHER" id="PTHR43744:SF12">
    <property type="entry name" value="ABC TRANSPORTER PERMEASE PROTEIN MG189-RELATED"/>
    <property type="match status" value="1"/>
</dbReference>
<accession>A0ABP3JW95</accession>
<dbReference type="SUPFAM" id="SSF161098">
    <property type="entry name" value="MetI-like"/>
    <property type="match status" value="1"/>
</dbReference>
<name>A0ABP3JW95_9ACTN</name>